<dbReference type="Proteomes" id="UP001500394">
    <property type="component" value="Unassembled WGS sequence"/>
</dbReference>
<name>A0ABP8R1V3_9SPHI</name>
<keyword evidence="1" id="KW-0732">Signal</keyword>
<sequence>MSNIFLRSILLILLFLSANGSLRAQVGSDEFSAALDSARALEDNKKDSVEFSSKYIRFATLDMLKYATFTKQIDTTHRNFQYYNPQNHPWNPSMNLGSYGLATRDLLFNPSKTIGFQHGFHALERYLYTSDSVTYFRARARYSELYSVGFFFEDQVFKAKHAQNIKPNWNMGFDYQATNTDGYFLNQDYNDRKGAVFTWYESPNKRYNFLANIALNKLDAPENGSIVNDNFFKDETVTTWYSQITRLRGQRETRPYTKWNDNGLFIRQSYYIGRLDTVNKNLPEMEIHPTNTIAHNTYIRQQRFVFFKNEDDLNNAFPAANFRLVHDTTKITTISNEFTYTFYLRAKSLLKNEAKLNAGFQNDLIWVEDSLTNDFLQNSSIKGDFSYKFSDKVDFNLSAHQIVVGHNFGDYLYEARADIAVGKYLGKISLGAYSQNKSPERVFTDMNYTYHQWKANLEKTKTQNLSFTYSHPKLGFKGRLEYYLINNYTYFKEVDNPNDNPNLDKVIEPAQLGSLNFLKATVEQNFKFGKWHLDNRVVYQKSDAMDVLATPELYTWHSFYYDSRWFDVLNISIGMDVRFNTPYVAPSYSINTGQFYNTNYKLEFSTYPIVDFWATANIKRVNLFISNNFTNQYVYPKGYYTVRRYPMNPANFRFGASWKFYD</sequence>
<feature type="signal peptide" evidence="1">
    <location>
        <begin position="1"/>
        <end position="24"/>
    </location>
</feature>
<dbReference type="EMBL" id="BAABGR010000015">
    <property type="protein sequence ID" value="GAA4515376.1"/>
    <property type="molecule type" value="Genomic_DNA"/>
</dbReference>
<evidence type="ECO:0000256" key="1">
    <source>
        <dbReference type="SAM" id="SignalP"/>
    </source>
</evidence>
<organism evidence="2 3">
    <name type="scientific">Sphingobacterium thermophilum</name>
    <dbReference type="NCBI Taxonomy" id="768534"/>
    <lineage>
        <taxon>Bacteria</taxon>
        <taxon>Pseudomonadati</taxon>
        <taxon>Bacteroidota</taxon>
        <taxon>Sphingobacteriia</taxon>
        <taxon>Sphingobacteriales</taxon>
        <taxon>Sphingobacteriaceae</taxon>
        <taxon>Sphingobacterium</taxon>
    </lineage>
</organism>
<proteinExistence type="predicted"/>
<dbReference type="Pfam" id="PF14121">
    <property type="entry name" value="Porin_10"/>
    <property type="match status" value="1"/>
</dbReference>
<accession>A0ABP8R1V3</accession>
<evidence type="ECO:0000313" key="3">
    <source>
        <dbReference type="Proteomes" id="UP001500394"/>
    </source>
</evidence>
<dbReference type="RefSeq" id="WP_052258535.1">
    <property type="nucleotide sequence ID" value="NZ_BAABGR010000015.1"/>
</dbReference>
<dbReference type="InterPro" id="IPR025631">
    <property type="entry name" value="Porin_10"/>
</dbReference>
<reference evidence="3" key="1">
    <citation type="journal article" date="2019" name="Int. J. Syst. Evol. Microbiol.">
        <title>The Global Catalogue of Microorganisms (GCM) 10K type strain sequencing project: providing services to taxonomists for standard genome sequencing and annotation.</title>
        <authorList>
            <consortium name="The Broad Institute Genomics Platform"/>
            <consortium name="The Broad Institute Genome Sequencing Center for Infectious Disease"/>
            <person name="Wu L."/>
            <person name="Ma J."/>
        </authorList>
    </citation>
    <scope>NUCLEOTIDE SEQUENCE [LARGE SCALE GENOMIC DNA]</scope>
    <source>
        <strain evidence="3">JCM 17858</strain>
    </source>
</reference>
<protein>
    <submittedName>
        <fullName evidence="2">Porin</fullName>
    </submittedName>
</protein>
<keyword evidence="3" id="KW-1185">Reference proteome</keyword>
<gene>
    <name evidence="2" type="ORF">GCM10023173_13120</name>
</gene>
<evidence type="ECO:0000313" key="2">
    <source>
        <dbReference type="EMBL" id="GAA4515376.1"/>
    </source>
</evidence>
<comment type="caution">
    <text evidence="2">The sequence shown here is derived from an EMBL/GenBank/DDBJ whole genome shotgun (WGS) entry which is preliminary data.</text>
</comment>
<feature type="chain" id="PRO_5045471532" evidence="1">
    <location>
        <begin position="25"/>
        <end position="662"/>
    </location>
</feature>